<dbReference type="SUPFAM" id="SSF55811">
    <property type="entry name" value="Nudix"/>
    <property type="match status" value="1"/>
</dbReference>
<dbReference type="GO" id="GO:0005634">
    <property type="term" value="C:nucleus"/>
    <property type="evidence" value="ECO:0007669"/>
    <property type="project" value="TreeGrafter"/>
</dbReference>
<name>A0AAW1TF58_9CHLO</name>
<dbReference type="InterPro" id="IPR047198">
    <property type="entry name" value="DDP-like_NUDIX"/>
</dbReference>
<gene>
    <name evidence="7" type="ORF">WJX84_002608</name>
</gene>
<dbReference type="PROSITE" id="PS51462">
    <property type="entry name" value="NUDIX"/>
    <property type="match status" value="1"/>
</dbReference>
<dbReference type="InterPro" id="IPR000086">
    <property type="entry name" value="NUDIX_hydrolase_dom"/>
</dbReference>
<dbReference type="PANTHER" id="PTHR12629:SF0">
    <property type="entry name" value="DIPHOSPHOINOSITOL-POLYPHOSPHATE DIPHOSPHATASE"/>
    <property type="match status" value="1"/>
</dbReference>
<evidence type="ECO:0000256" key="3">
    <source>
        <dbReference type="ARBA" id="ARBA00022723"/>
    </source>
</evidence>
<protein>
    <recommendedName>
        <fullName evidence="6">Nudix hydrolase domain-containing protein</fullName>
    </recommendedName>
</protein>
<evidence type="ECO:0000313" key="8">
    <source>
        <dbReference type="Proteomes" id="UP001485043"/>
    </source>
</evidence>
<dbReference type="GO" id="GO:0046872">
    <property type="term" value="F:metal ion binding"/>
    <property type="evidence" value="ECO:0007669"/>
    <property type="project" value="UniProtKB-KW"/>
</dbReference>
<dbReference type="PANTHER" id="PTHR12629">
    <property type="entry name" value="DIPHOSPHOINOSITOL POLYPHOSPHATE PHOSPHOHYDROLASE"/>
    <property type="match status" value="1"/>
</dbReference>
<dbReference type="InterPro" id="IPR020084">
    <property type="entry name" value="NUDIX_hydrolase_CS"/>
</dbReference>
<keyword evidence="8" id="KW-1185">Reference proteome</keyword>
<organism evidence="7 8">
    <name type="scientific">Apatococcus fuscideae</name>
    <dbReference type="NCBI Taxonomy" id="2026836"/>
    <lineage>
        <taxon>Eukaryota</taxon>
        <taxon>Viridiplantae</taxon>
        <taxon>Chlorophyta</taxon>
        <taxon>core chlorophytes</taxon>
        <taxon>Trebouxiophyceae</taxon>
        <taxon>Chlorellales</taxon>
        <taxon>Chlorellaceae</taxon>
        <taxon>Apatococcus</taxon>
    </lineage>
</organism>
<feature type="domain" description="Nudix hydrolase" evidence="6">
    <location>
        <begin position="39"/>
        <end position="180"/>
    </location>
</feature>
<dbReference type="Pfam" id="PF00293">
    <property type="entry name" value="NUDIX"/>
    <property type="match status" value="1"/>
</dbReference>
<proteinExistence type="inferred from homology"/>
<keyword evidence="4" id="KW-0378">Hydrolase</keyword>
<keyword evidence="5" id="KW-0460">Magnesium</keyword>
<dbReference type="InterPro" id="IPR015797">
    <property type="entry name" value="NUDIX_hydrolase-like_dom_sf"/>
</dbReference>
<dbReference type="Gene3D" id="3.90.79.10">
    <property type="entry name" value="Nucleoside Triphosphate Pyrophosphohydrolase"/>
    <property type="match status" value="1"/>
</dbReference>
<comment type="similarity">
    <text evidence="2">Belongs to the Nudix hydrolase family.</text>
</comment>
<sequence length="198" mass="21972">MLKCLIASPHLMSPTSLVGGPLPTHSRVGREQQRYGIDGERLVAGCIPVRVSSSSSSSHNISILLITSRGGKGYVFPKGGWESDESCPEAAARETVEEAGVRGKLEDAPVGRYEFYSGKAERVHSAHKGRCIAHMFAMHVEEELSSWPESPARKRIWCSVPEAIQKCRHEWMKDAIRTWIKSIDREDLLCQPASDARM</sequence>
<evidence type="ECO:0000256" key="2">
    <source>
        <dbReference type="ARBA" id="ARBA00005582"/>
    </source>
</evidence>
<keyword evidence="3" id="KW-0479">Metal-binding</keyword>
<comment type="caution">
    <text evidence="7">The sequence shown here is derived from an EMBL/GenBank/DDBJ whole genome shotgun (WGS) entry which is preliminary data.</text>
</comment>
<dbReference type="EMBL" id="JALJOV010000039">
    <property type="protein sequence ID" value="KAK9868219.1"/>
    <property type="molecule type" value="Genomic_DNA"/>
</dbReference>
<dbReference type="AlphaFoldDB" id="A0AAW1TF58"/>
<dbReference type="GO" id="GO:0016462">
    <property type="term" value="F:pyrophosphatase activity"/>
    <property type="evidence" value="ECO:0007669"/>
    <property type="project" value="InterPro"/>
</dbReference>
<evidence type="ECO:0000256" key="5">
    <source>
        <dbReference type="ARBA" id="ARBA00022842"/>
    </source>
</evidence>
<evidence type="ECO:0000256" key="4">
    <source>
        <dbReference type="ARBA" id="ARBA00022801"/>
    </source>
</evidence>
<reference evidence="7 8" key="1">
    <citation type="journal article" date="2024" name="Nat. Commun.">
        <title>Phylogenomics reveals the evolutionary origins of lichenization in chlorophyte algae.</title>
        <authorList>
            <person name="Puginier C."/>
            <person name="Libourel C."/>
            <person name="Otte J."/>
            <person name="Skaloud P."/>
            <person name="Haon M."/>
            <person name="Grisel S."/>
            <person name="Petersen M."/>
            <person name="Berrin J.G."/>
            <person name="Delaux P.M."/>
            <person name="Dal Grande F."/>
            <person name="Keller J."/>
        </authorList>
    </citation>
    <scope>NUCLEOTIDE SEQUENCE [LARGE SCALE GENOMIC DNA]</scope>
    <source>
        <strain evidence="7 8">SAG 2523</strain>
    </source>
</reference>
<evidence type="ECO:0000259" key="6">
    <source>
        <dbReference type="PROSITE" id="PS51462"/>
    </source>
</evidence>
<comment type="cofactor">
    <cofactor evidence="1">
        <name>Mg(2+)</name>
        <dbReference type="ChEBI" id="CHEBI:18420"/>
    </cofactor>
</comment>
<dbReference type="Proteomes" id="UP001485043">
    <property type="component" value="Unassembled WGS sequence"/>
</dbReference>
<evidence type="ECO:0000256" key="1">
    <source>
        <dbReference type="ARBA" id="ARBA00001946"/>
    </source>
</evidence>
<evidence type="ECO:0000313" key="7">
    <source>
        <dbReference type="EMBL" id="KAK9868219.1"/>
    </source>
</evidence>
<dbReference type="GO" id="GO:0005737">
    <property type="term" value="C:cytoplasm"/>
    <property type="evidence" value="ECO:0007669"/>
    <property type="project" value="TreeGrafter"/>
</dbReference>
<dbReference type="CDD" id="cd04666">
    <property type="entry name" value="NUDIX_DIPP2_like_Nudt4"/>
    <property type="match status" value="1"/>
</dbReference>
<accession>A0AAW1TF58</accession>
<dbReference type="PROSITE" id="PS00893">
    <property type="entry name" value="NUDIX_BOX"/>
    <property type="match status" value="1"/>
</dbReference>